<dbReference type="GO" id="GO:0051213">
    <property type="term" value="F:dioxygenase activity"/>
    <property type="evidence" value="ECO:0007669"/>
    <property type="project" value="UniProtKB-KW"/>
</dbReference>
<dbReference type="EC" id="1.14.99.-" evidence="1"/>
<dbReference type="PANTHER" id="PTHR36423">
    <property type="entry name" value="AFR070WP"/>
    <property type="match status" value="1"/>
</dbReference>
<dbReference type="SUPFAM" id="SSF143410">
    <property type="entry name" value="DOPA-like"/>
    <property type="match status" value="1"/>
</dbReference>
<organism evidence="1 2">
    <name type="scientific">Pigmentiphaga litoralis</name>
    <dbReference type="NCBI Taxonomy" id="516702"/>
    <lineage>
        <taxon>Bacteria</taxon>
        <taxon>Pseudomonadati</taxon>
        <taxon>Pseudomonadota</taxon>
        <taxon>Betaproteobacteria</taxon>
        <taxon>Burkholderiales</taxon>
        <taxon>Alcaligenaceae</taxon>
        <taxon>Pigmentiphaga</taxon>
    </lineage>
</organism>
<proteinExistence type="predicted"/>
<dbReference type="Proteomes" id="UP000542125">
    <property type="component" value="Unassembled WGS sequence"/>
</dbReference>
<keyword evidence="1" id="KW-0560">Oxidoreductase</keyword>
<dbReference type="InterPro" id="IPR014980">
    <property type="entry name" value="DOPA_dioxygen"/>
</dbReference>
<dbReference type="InterPro" id="IPR023389">
    <property type="entry name" value="DOPA-like_sf"/>
</dbReference>
<dbReference type="Gene3D" id="3.30.70.1240">
    <property type="entry name" value="DOPA-like domains"/>
    <property type="match status" value="1"/>
</dbReference>
<keyword evidence="2" id="KW-1185">Reference proteome</keyword>
<reference evidence="1 2" key="1">
    <citation type="submission" date="2020-07" db="EMBL/GenBank/DDBJ databases">
        <title>Genomic Encyclopedia of Type Strains, Phase IV (KMG-V): Genome sequencing to study the core and pangenomes of soil and plant-associated prokaryotes.</title>
        <authorList>
            <person name="Whitman W."/>
        </authorList>
    </citation>
    <scope>NUCLEOTIDE SEQUENCE [LARGE SCALE GENOMIC DNA]</scope>
    <source>
        <strain evidence="1 2">SAS40</strain>
    </source>
</reference>
<protein>
    <submittedName>
        <fullName evidence="1">DOPA 4,5-dioxygenase</fullName>
        <ecNumber evidence="1">1.14.99.-</ecNumber>
    </submittedName>
</protein>
<dbReference type="PANTHER" id="PTHR36423:SF2">
    <property type="entry name" value="AFR070WP"/>
    <property type="match status" value="1"/>
</dbReference>
<dbReference type="RefSeq" id="WP_257022152.1">
    <property type="nucleotide sequence ID" value="NZ_JACBYR010000001.1"/>
</dbReference>
<dbReference type="Pfam" id="PF08883">
    <property type="entry name" value="DOPA_dioxygen"/>
    <property type="match status" value="1"/>
</dbReference>
<evidence type="ECO:0000313" key="1">
    <source>
        <dbReference type="EMBL" id="NYE82399.1"/>
    </source>
</evidence>
<accession>A0A7Y9IU88</accession>
<sequence>MIGRPVTPAPAAFRPMPELPDPAAIREYHAHIYYDPAATRDAAARLRDAMAERFEVRLGRWHDVPVGPHTAAMYQALFAPALFATFVPWLMLNRDGLDILVHPDTGWPRRDHLSHGIWLGQTRAIKGERLPERDGGMA</sequence>
<dbReference type="AlphaFoldDB" id="A0A7Y9IU88"/>
<keyword evidence="1" id="KW-0223">Dioxygenase</keyword>
<name>A0A7Y9IU88_9BURK</name>
<gene>
    <name evidence="1" type="ORF">FHW18_001670</name>
</gene>
<evidence type="ECO:0000313" key="2">
    <source>
        <dbReference type="Proteomes" id="UP000542125"/>
    </source>
</evidence>
<dbReference type="EMBL" id="JACBYR010000001">
    <property type="protein sequence ID" value="NYE82399.1"/>
    <property type="molecule type" value="Genomic_DNA"/>
</dbReference>
<comment type="caution">
    <text evidence="1">The sequence shown here is derived from an EMBL/GenBank/DDBJ whole genome shotgun (WGS) entry which is preliminary data.</text>
</comment>